<reference evidence="4" key="1">
    <citation type="submission" date="2012-05" db="EMBL/GenBank/DDBJ databases">
        <title>Whole Genome Assembly of Lutzomyia longipalpis.</title>
        <authorList>
            <person name="Richards S."/>
            <person name="Qu C."/>
            <person name="Dillon R."/>
            <person name="Worley K."/>
            <person name="Scherer S."/>
            <person name="Batterton M."/>
            <person name="Taylor A."/>
            <person name="Hawes A."/>
            <person name="Hernandez B."/>
            <person name="Kovar C."/>
            <person name="Mandapat C."/>
            <person name="Pham C."/>
            <person name="Qu C."/>
            <person name="Jing C."/>
            <person name="Bess C."/>
            <person name="Bandaranaike D."/>
            <person name="Ngo D."/>
            <person name="Ongeri F."/>
            <person name="Arias F."/>
            <person name="Lara F."/>
            <person name="Weissenberger G."/>
            <person name="Kamau G."/>
            <person name="Han H."/>
            <person name="Shen H."/>
            <person name="Dinh H."/>
            <person name="Khalil I."/>
            <person name="Jones J."/>
            <person name="Shafer J."/>
            <person name="Jayaseelan J."/>
            <person name="Quiroz J."/>
            <person name="Blankenburg K."/>
            <person name="Nguyen L."/>
            <person name="Jackson L."/>
            <person name="Francisco L."/>
            <person name="Tang L.-Y."/>
            <person name="Pu L.-L."/>
            <person name="Perales L."/>
            <person name="Lorensuhewa L."/>
            <person name="Munidasa M."/>
            <person name="Coyle M."/>
            <person name="Taylor M."/>
            <person name="Puazo M."/>
            <person name="Firestine M."/>
            <person name="Scheel M."/>
            <person name="Javaid M."/>
            <person name="Wang M."/>
            <person name="Li M."/>
            <person name="Tabassum N."/>
            <person name="Saada N."/>
            <person name="Osuji N."/>
            <person name="Aqrawi P."/>
            <person name="Fu Q."/>
            <person name="Thornton R."/>
            <person name="Raj R."/>
            <person name="Goodspeed R."/>
            <person name="Mata R."/>
            <person name="Najjar R."/>
            <person name="Gubbala S."/>
            <person name="Lee S."/>
            <person name="Denson S."/>
            <person name="Patil S."/>
            <person name="Macmil S."/>
            <person name="Qi S."/>
            <person name="Matskevitch T."/>
            <person name="Palculict T."/>
            <person name="Mathew T."/>
            <person name="Vee V."/>
            <person name="Velamala V."/>
            <person name="Korchina V."/>
            <person name="Cai W."/>
            <person name="Liu W."/>
            <person name="Dai W."/>
            <person name="Zou X."/>
            <person name="Zhu Y."/>
            <person name="Zhang Y."/>
            <person name="Wu Y.-Q."/>
            <person name="Xin Y."/>
            <person name="Nazarath L."/>
            <person name="Kovar C."/>
            <person name="Han Y."/>
            <person name="Muzny D."/>
            <person name="Gibbs R."/>
        </authorList>
    </citation>
    <scope>NUCLEOTIDE SEQUENCE [LARGE SCALE GENOMIC DNA]</scope>
    <source>
        <strain evidence="4">Jacobina</strain>
    </source>
</reference>
<dbReference type="VEuPathDB" id="VectorBase:LLOJ005760"/>
<evidence type="ECO:0000313" key="4">
    <source>
        <dbReference type="Proteomes" id="UP000092461"/>
    </source>
</evidence>
<dbReference type="EnsemblMetazoa" id="LLOJ005760-RA">
    <property type="protein sequence ID" value="LLOJ005760-PA"/>
    <property type="gene ID" value="LLOJ005760"/>
</dbReference>
<protein>
    <submittedName>
        <fullName evidence="2">Putative secreted protein</fullName>
    </submittedName>
</protein>
<dbReference type="EMBL" id="GITU01004586">
    <property type="protein sequence ID" value="MBC1173289.1"/>
    <property type="molecule type" value="Transcribed_RNA"/>
</dbReference>
<evidence type="ECO:0000313" key="3">
    <source>
        <dbReference type="EnsemblMetazoa" id="LLOJ005760-PA"/>
    </source>
</evidence>
<keyword evidence="4" id="KW-1185">Reference proteome</keyword>
<dbReference type="AlphaFoldDB" id="A0A1B0CM72"/>
<dbReference type="Proteomes" id="UP000092461">
    <property type="component" value="Unassembled WGS sequence"/>
</dbReference>
<dbReference type="EMBL" id="AJWK01018292">
    <property type="status" value="NOT_ANNOTATED_CDS"/>
    <property type="molecule type" value="Genomic_DNA"/>
</dbReference>
<evidence type="ECO:0000313" key="2">
    <source>
        <dbReference type="EMBL" id="MBC1173289.1"/>
    </source>
</evidence>
<feature type="chain" id="PRO_5044555376" evidence="1">
    <location>
        <begin position="20"/>
        <end position="975"/>
    </location>
</feature>
<accession>A0A1B0CM72</accession>
<organism evidence="3 4">
    <name type="scientific">Lutzomyia longipalpis</name>
    <name type="common">Sand fly</name>
    <dbReference type="NCBI Taxonomy" id="7200"/>
    <lineage>
        <taxon>Eukaryota</taxon>
        <taxon>Metazoa</taxon>
        <taxon>Ecdysozoa</taxon>
        <taxon>Arthropoda</taxon>
        <taxon>Hexapoda</taxon>
        <taxon>Insecta</taxon>
        <taxon>Pterygota</taxon>
        <taxon>Neoptera</taxon>
        <taxon>Endopterygota</taxon>
        <taxon>Diptera</taxon>
        <taxon>Nematocera</taxon>
        <taxon>Psychodoidea</taxon>
        <taxon>Psychodidae</taxon>
        <taxon>Lutzomyia</taxon>
        <taxon>Lutzomyia</taxon>
    </lineage>
</organism>
<reference evidence="2" key="2">
    <citation type="journal article" date="2020" name="BMC">
        <title>Leishmania infection induces a limited differential gene expression in the sand fly midgut.</title>
        <authorList>
            <person name="Coutinho-Abreu I.V."/>
            <person name="Serafim T.D."/>
            <person name="Meneses C."/>
            <person name="Kamhawi S."/>
            <person name="Oliveira F."/>
            <person name="Valenzuela J.G."/>
        </authorList>
    </citation>
    <scope>NUCLEOTIDE SEQUENCE</scope>
    <source>
        <strain evidence="2">Jacobina</strain>
        <tissue evidence="2">Midgut</tissue>
    </source>
</reference>
<dbReference type="VEuPathDB" id="VectorBase:LLONM1_003826"/>
<feature type="signal peptide" evidence="1">
    <location>
        <begin position="1"/>
        <end position="19"/>
    </location>
</feature>
<keyword evidence="1" id="KW-0732">Signal</keyword>
<name>A0A1B0CM72_LUTLO</name>
<sequence>MDLFVQFLIIIHLFFGSHAISVRDYASNKLQQEYTKRDVRGQADNSELLEGNKFSMSTFDVQFDCENKIKGQIIETEFNLLILSGSELFAINTNANGSTLDKLAILGGVNTSPLNAKATFWTNEKIILVLAFSTHYSIYKIPFGIHQSSVMPPIQKIRIIQEIPVKIALYRRGEELFCLLASKISKFRGILRLYNWHLMHFKEEINQYVSGMDDVLHTKWNNNEEAAIATVFVTKEKKLEIRLLNRYTLMPLQTLNAHGKFVRFIELHEKTFLAICSVNFCDIYQWVGVRFNHWRRVNLLGGFHEFRIGHNVIIYRFNHTMFVSNRADLTPIGSINCTTARIYFHKMYESDTIWAVSVFVEPPQMRLNFIEIPHMAATEPSAARHHVHESPFVKFHECTKKLKQEFNTIYGGITRIASLNPGILRRDRIADFPGKIIVKNYTKINENTTVGVARIPLDVAATPTELLKNVAHLNLRKLQLQTEIENAFKMAAAANTTSSHPRRLRRRDIGENGTSVQREKWPSIRGERVKVGNLRTNSEKWLKLLLKNSSKVQRIALGNVKSLQVANLNVSHTINGINIDEDLYNLPENLVQNKFINIMNCKHLIVKNSINSIHINDFFGLFAKGRAHHASTFHVDQVIVENIQEMNFDTLYQSLYLHNSSREIDGNLIFYNVTTVTHMEAGGINGRATDDLVPLHTNQIINSTIRINQFRVEHFEADTVNDIEFRQETLALIGKDNHFQEYTKRDVRGQADNSELLEGNKFSMSTFDVQFDCENKIKGQIIETEFNLLILSGSELFAINTNANGSTLDKLAILGGVNTSPINAKVIKLFATLYNWHLMHFKEEINQYVSGMDDVLHTKWNNNEEAAIATVFVTKEKKLEIRLLNRYTLMPLQTLNAHGKFVRFIELHEKTFLAICSVNFCDIYQWVGVRFNHWRRVNLLGGFHEFRIGHNVIIYRFNHTMFVSNRARFDANWVN</sequence>
<proteinExistence type="predicted"/>
<dbReference type="EMBL" id="AJWK01018293">
    <property type="status" value="NOT_ANNOTATED_CDS"/>
    <property type="molecule type" value="Genomic_DNA"/>
</dbReference>
<dbReference type="EMBL" id="AJWK01018291">
    <property type="status" value="NOT_ANNOTATED_CDS"/>
    <property type="molecule type" value="Genomic_DNA"/>
</dbReference>
<evidence type="ECO:0000256" key="1">
    <source>
        <dbReference type="SAM" id="SignalP"/>
    </source>
</evidence>
<reference evidence="3" key="3">
    <citation type="submission" date="2020-05" db="UniProtKB">
        <authorList>
            <consortium name="EnsemblMetazoa"/>
        </authorList>
    </citation>
    <scope>IDENTIFICATION</scope>
    <source>
        <strain evidence="3">Jacobina</strain>
    </source>
</reference>